<feature type="transmembrane region" description="Helical" evidence="11">
    <location>
        <begin position="200"/>
        <end position="220"/>
    </location>
</feature>
<evidence type="ECO:0000256" key="1">
    <source>
        <dbReference type="ARBA" id="ARBA00001261"/>
    </source>
</evidence>
<dbReference type="PANTHER" id="PTHR21014:SF6">
    <property type="entry name" value="PHOSPHATIDYLINOSITOL-4,5-BISPHOSPHATE 4-PHOSPHATASE"/>
    <property type="match status" value="1"/>
</dbReference>
<keyword evidence="6 11" id="KW-0967">Endosome</keyword>
<dbReference type="GO" id="GO:0046856">
    <property type="term" value="P:phosphatidylinositol dephosphorylation"/>
    <property type="evidence" value="ECO:0007669"/>
    <property type="project" value="InterPro"/>
</dbReference>
<protein>
    <recommendedName>
        <fullName evidence="4 11">Phosphatidylinositol-4,5-bisphosphate 4-phosphatase</fullName>
        <ecNumber evidence="4 11">3.1.3.78</ecNumber>
    </recommendedName>
</protein>
<evidence type="ECO:0000313" key="12">
    <source>
        <dbReference type="EMBL" id="KAA0186165.1"/>
    </source>
</evidence>
<dbReference type="GO" id="GO:0031902">
    <property type="term" value="C:late endosome membrane"/>
    <property type="evidence" value="ECO:0007669"/>
    <property type="project" value="UniProtKB-SubCell"/>
</dbReference>
<dbReference type="OrthoDB" id="9939933at2759"/>
<keyword evidence="8 11" id="KW-1133">Transmembrane helix</keyword>
<proteinExistence type="predicted"/>
<name>A0A8E0RPX9_9TREM</name>
<keyword evidence="10 11" id="KW-0458">Lysosome</keyword>
<comment type="caution">
    <text evidence="11">Lacks conserved residue(s) required for the propagation of feature annotation.</text>
</comment>
<evidence type="ECO:0000256" key="3">
    <source>
        <dbReference type="ARBA" id="ARBA00004155"/>
    </source>
</evidence>
<evidence type="ECO:0000256" key="11">
    <source>
        <dbReference type="RuleBase" id="RU365008"/>
    </source>
</evidence>
<keyword evidence="9 11" id="KW-0472">Membrane</keyword>
<feature type="transmembrane region" description="Helical" evidence="11">
    <location>
        <begin position="161"/>
        <end position="180"/>
    </location>
</feature>
<evidence type="ECO:0000256" key="9">
    <source>
        <dbReference type="ARBA" id="ARBA00023136"/>
    </source>
</evidence>
<dbReference type="EC" id="3.1.3.78" evidence="4 11"/>
<feature type="transmembrane region" description="Helical" evidence="11">
    <location>
        <begin position="232"/>
        <end position="255"/>
    </location>
</feature>
<comment type="subcellular location">
    <subcellularLocation>
        <location evidence="2 11">Late endosome membrane</location>
        <topology evidence="2 11">Multi-pass membrane protein</topology>
    </subcellularLocation>
    <subcellularLocation>
        <location evidence="3 11">Lysosome membrane</location>
        <topology evidence="3 11">Multi-pass membrane protein</topology>
    </subcellularLocation>
</comment>
<evidence type="ECO:0000256" key="10">
    <source>
        <dbReference type="ARBA" id="ARBA00023228"/>
    </source>
</evidence>
<dbReference type="GO" id="GO:0005886">
    <property type="term" value="C:plasma membrane"/>
    <property type="evidence" value="ECO:0007669"/>
    <property type="project" value="TreeGrafter"/>
</dbReference>
<accession>A0A8E0RPX9</accession>
<evidence type="ECO:0000256" key="5">
    <source>
        <dbReference type="ARBA" id="ARBA00022692"/>
    </source>
</evidence>
<dbReference type="PANTHER" id="PTHR21014">
    <property type="entry name" value="PHOSPHATIDYLINOSITOL-4,5-BISPHOSPHATE 4-PHOSPHATASE"/>
    <property type="match status" value="1"/>
</dbReference>
<sequence>MDEKTPLISAEAQPQPIRPAVAWTNVDDSQATINCQVCNHVVSLQNRQKQLVVRCPNCTEATPIKGPPAGKQYVRCPCNCLLVCSASTTRVGCPRPECQKVIVLSDNDNGATSRTDPSARDRLPVGGTFGQLHSLRVACGNCCSPFSVANNPTQANSRQKALISCLSGSTSAVSVGLIAARCPHCRKVTSVGPAYARVRFMVYGLLALIFLIIAIGVTLGTTQVAKGNKAWYFLWSVLYLISIVLGLRAAVFLFMPVSSVEVPLLQI</sequence>
<keyword evidence="7 11" id="KW-0378">Hydrolase</keyword>
<evidence type="ECO:0000256" key="6">
    <source>
        <dbReference type="ARBA" id="ARBA00022753"/>
    </source>
</evidence>
<dbReference type="GO" id="GO:0034597">
    <property type="term" value="F:phosphatidylinositol-4,5-bisphosphate 4-phosphatase activity"/>
    <property type="evidence" value="ECO:0007669"/>
    <property type="project" value="UniProtKB-EC"/>
</dbReference>
<comment type="catalytic activity">
    <reaction evidence="1 11">
        <text>a 1,2-diacyl-sn-glycero-3-phospho-(1D-myo-inositol-4,5-bisphosphate) + H2O = a 1,2-diacyl-sn-glycero-3-phospho-(1D-myo-inositol-5-phosphate) + phosphate</text>
        <dbReference type="Rhea" id="RHEA:25674"/>
        <dbReference type="ChEBI" id="CHEBI:15377"/>
        <dbReference type="ChEBI" id="CHEBI:43474"/>
        <dbReference type="ChEBI" id="CHEBI:57795"/>
        <dbReference type="ChEBI" id="CHEBI:58456"/>
        <dbReference type="EC" id="3.1.3.78"/>
    </reaction>
</comment>
<dbReference type="Proteomes" id="UP000728185">
    <property type="component" value="Unassembled WGS sequence"/>
</dbReference>
<dbReference type="AlphaFoldDB" id="A0A8E0RPX9"/>
<reference evidence="12" key="1">
    <citation type="submission" date="2019-05" db="EMBL/GenBank/DDBJ databases">
        <title>Annotation for the trematode Fasciolopsis buski.</title>
        <authorList>
            <person name="Choi Y.-J."/>
        </authorList>
    </citation>
    <scope>NUCLEOTIDE SEQUENCE</scope>
    <source>
        <strain evidence="12">HT</strain>
        <tissue evidence="12">Whole worm</tissue>
    </source>
</reference>
<keyword evidence="13" id="KW-1185">Reference proteome</keyword>
<comment type="function">
    <text evidence="11">Catalyzes the hydrolysis of phosphatidylinositol-4,5-bisphosphate (PtdIns-4,5-P2) to phosphatidylinositol-4-phosphate (PtdIns-4-P).</text>
</comment>
<dbReference type="Pfam" id="PF09788">
    <property type="entry name" value="Tmemb_55A"/>
    <property type="match status" value="2"/>
</dbReference>
<dbReference type="EMBL" id="LUCM01009921">
    <property type="protein sequence ID" value="KAA0186165.1"/>
    <property type="molecule type" value="Genomic_DNA"/>
</dbReference>
<evidence type="ECO:0000256" key="8">
    <source>
        <dbReference type="ARBA" id="ARBA00022989"/>
    </source>
</evidence>
<keyword evidence="5 11" id="KW-0812">Transmembrane</keyword>
<dbReference type="InterPro" id="IPR019178">
    <property type="entry name" value="PtdIns-P2-Ptase"/>
</dbReference>
<evidence type="ECO:0000256" key="2">
    <source>
        <dbReference type="ARBA" id="ARBA00004107"/>
    </source>
</evidence>
<comment type="caution">
    <text evidence="12">The sequence shown here is derived from an EMBL/GenBank/DDBJ whole genome shotgun (WGS) entry which is preliminary data.</text>
</comment>
<dbReference type="GO" id="GO:0005765">
    <property type="term" value="C:lysosomal membrane"/>
    <property type="evidence" value="ECO:0007669"/>
    <property type="project" value="UniProtKB-SubCell"/>
</dbReference>
<evidence type="ECO:0000256" key="4">
    <source>
        <dbReference type="ARBA" id="ARBA00012936"/>
    </source>
</evidence>
<evidence type="ECO:0000313" key="13">
    <source>
        <dbReference type="Proteomes" id="UP000728185"/>
    </source>
</evidence>
<evidence type="ECO:0000256" key="7">
    <source>
        <dbReference type="ARBA" id="ARBA00022801"/>
    </source>
</evidence>
<dbReference type="GO" id="GO:0030670">
    <property type="term" value="C:phagocytic vesicle membrane"/>
    <property type="evidence" value="ECO:0007669"/>
    <property type="project" value="TreeGrafter"/>
</dbReference>
<organism evidence="12 13">
    <name type="scientific">Fasciolopsis buskii</name>
    <dbReference type="NCBI Taxonomy" id="27845"/>
    <lineage>
        <taxon>Eukaryota</taxon>
        <taxon>Metazoa</taxon>
        <taxon>Spiralia</taxon>
        <taxon>Lophotrochozoa</taxon>
        <taxon>Platyhelminthes</taxon>
        <taxon>Trematoda</taxon>
        <taxon>Digenea</taxon>
        <taxon>Plagiorchiida</taxon>
        <taxon>Echinostomata</taxon>
        <taxon>Echinostomatoidea</taxon>
        <taxon>Fasciolidae</taxon>
        <taxon>Fasciolopsis</taxon>
    </lineage>
</organism>
<gene>
    <name evidence="12" type="ORF">FBUS_06440</name>
</gene>